<dbReference type="GO" id="GO:0005886">
    <property type="term" value="C:plasma membrane"/>
    <property type="evidence" value="ECO:0007669"/>
    <property type="project" value="TreeGrafter"/>
</dbReference>
<evidence type="ECO:0000313" key="3">
    <source>
        <dbReference type="Proteomes" id="UP000000719"/>
    </source>
</evidence>
<dbReference type="STRING" id="373903.Hore_16370"/>
<dbReference type="InterPro" id="IPR003439">
    <property type="entry name" value="ABC_transporter-like_ATP-bd"/>
</dbReference>
<dbReference type="GO" id="GO:0005524">
    <property type="term" value="F:ATP binding"/>
    <property type="evidence" value="ECO:0007669"/>
    <property type="project" value="UniProtKB-KW"/>
</dbReference>
<feature type="domain" description="ABC transporter" evidence="1">
    <location>
        <begin position="1"/>
        <end position="216"/>
    </location>
</feature>
<dbReference type="SUPFAM" id="SSF52540">
    <property type="entry name" value="P-loop containing nucleoside triphosphate hydrolases"/>
    <property type="match status" value="1"/>
</dbReference>
<organism evidence="2 3">
    <name type="scientific">Halothermothrix orenii (strain H 168 / OCM 544 / DSM 9562)</name>
    <dbReference type="NCBI Taxonomy" id="373903"/>
    <lineage>
        <taxon>Bacteria</taxon>
        <taxon>Bacillati</taxon>
        <taxon>Bacillota</taxon>
        <taxon>Clostridia</taxon>
        <taxon>Halanaerobiales</taxon>
        <taxon>Halothermotrichaceae</taxon>
        <taxon>Halothermothrix</taxon>
    </lineage>
</organism>
<dbReference type="OrthoDB" id="1786288at2"/>
<dbReference type="PROSITE" id="PS50893">
    <property type="entry name" value="ABC_TRANSPORTER_2"/>
    <property type="match status" value="1"/>
</dbReference>
<dbReference type="GO" id="GO:0016887">
    <property type="term" value="F:ATP hydrolysis activity"/>
    <property type="evidence" value="ECO:0007669"/>
    <property type="project" value="InterPro"/>
</dbReference>
<protein>
    <submittedName>
        <fullName evidence="2">Cell division ATP-binding protein FtsE, putative</fullName>
    </submittedName>
</protein>
<dbReference type="HOGENOM" id="CLU_000604_1_22_9"/>
<evidence type="ECO:0000259" key="1">
    <source>
        <dbReference type="PROSITE" id="PS50893"/>
    </source>
</evidence>
<dbReference type="GO" id="GO:0051301">
    <property type="term" value="P:cell division"/>
    <property type="evidence" value="ECO:0007669"/>
    <property type="project" value="UniProtKB-KW"/>
</dbReference>
<proteinExistence type="predicted"/>
<accession>B8CYL7</accession>
<dbReference type="InterPro" id="IPR015854">
    <property type="entry name" value="ABC_transpr_LolD-like"/>
</dbReference>
<dbReference type="EMBL" id="CP001098">
    <property type="protein sequence ID" value="ACL70386.1"/>
    <property type="molecule type" value="Genomic_DNA"/>
</dbReference>
<keyword evidence="2" id="KW-0547">Nucleotide-binding</keyword>
<gene>
    <name evidence="2" type="ordered locus">Hore_16370</name>
</gene>
<keyword evidence="2" id="KW-0132">Cell division</keyword>
<dbReference type="PANTHER" id="PTHR24220">
    <property type="entry name" value="IMPORT ATP-BINDING PROTEIN"/>
    <property type="match status" value="1"/>
</dbReference>
<dbReference type="eggNOG" id="COG2884">
    <property type="taxonomic scope" value="Bacteria"/>
</dbReference>
<evidence type="ECO:0000313" key="2">
    <source>
        <dbReference type="EMBL" id="ACL70386.1"/>
    </source>
</evidence>
<dbReference type="RefSeq" id="WP_012636569.1">
    <property type="nucleotide sequence ID" value="NC_011899.1"/>
</dbReference>
<keyword evidence="2" id="KW-0067">ATP-binding</keyword>
<dbReference type="AlphaFoldDB" id="B8CYL7"/>
<dbReference type="KEGG" id="hor:Hore_16370"/>
<dbReference type="Gene3D" id="3.40.50.300">
    <property type="entry name" value="P-loop containing nucleotide triphosphate hydrolases"/>
    <property type="match status" value="1"/>
</dbReference>
<dbReference type="InterPro" id="IPR027417">
    <property type="entry name" value="P-loop_NTPase"/>
</dbReference>
<dbReference type="Pfam" id="PF00005">
    <property type="entry name" value="ABC_tran"/>
    <property type="match status" value="1"/>
</dbReference>
<name>B8CYL7_HALOH</name>
<keyword evidence="3" id="KW-1185">Reference proteome</keyword>
<reference evidence="2 3" key="1">
    <citation type="journal article" date="2009" name="PLoS ONE">
        <title>Genome analysis of the anaerobic thermohalophilic bacterium Halothermothrix orenii.</title>
        <authorList>
            <person name="Mavromatis K."/>
            <person name="Ivanova N."/>
            <person name="Anderson I."/>
            <person name="Lykidis A."/>
            <person name="Hooper S.D."/>
            <person name="Sun H."/>
            <person name="Kunin V."/>
            <person name="Lapidus A."/>
            <person name="Hugenholtz P."/>
            <person name="Patel B."/>
            <person name="Kyrpides N.C."/>
        </authorList>
    </citation>
    <scope>NUCLEOTIDE SEQUENCE [LARGE SCALE GENOMIC DNA]</scope>
    <source>
        <strain evidence="3">H 168 / OCM 544 / DSM 9562</strain>
    </source>
</reference>
<sequence>MIIFNQVFKKVKDTQIENLSFNINHGDFVLIKANNDRILKLLRDLLTGKVAPDKGMIRWFNSSYYSTSVKRENLGVVYKDNILLPRRTLLENLRYIMTVKGVSPKFVKPRIKKLLQIVDIYDKSNLTPDELLDHQLVRANVAQALVNYPSMLLLEDPTRDLDEVNAKGITHLMEDINRLSTTIIWLTSDNIIMDNRKKLIDINNGKINIPGKGSYA</sequence>
<dbReference type="PANTHER" id="PTHR24220:SF86">
    <property type="entry name" value="ABC TRANSPORTER ABCH.1"/>
    <property type="match status" value="1"/>
</dbReference>
<dbReference type="Proteomes" id="UP000000719">
    <property type="component" value="Chromosome"/>
</dbReference>
<keyword evidence="2" id="KW-0131">Cell cycle</keyword>
<dbReference type="GO" id="GO:0022857">
    <property type="term" value="F:transmembrane transporter activity"/>
    <property type="evidence" value="ECO:0007669"/>
    <property type="project" value="TreeGrafter"/>
</dbReference>